<dbReference type="InParanoid" id="G8YHB0"/>
<evidence type="ECO:0000256" key="9">
    <source>
        <dbReference type="SAM" id="MobiDB-lite"/>
    </source>
</evidence>
<comment type="subcellular location">
    <subcellularLocation>
        <location evidence="1">Endoplasmic reticulum membrane</location>
        <topology evidence="1">Multi-pass membrane protein</topology>
    </subcellularLocation>
</comment>
<dbReference type="STRING" id="559304.G8YHB0"/>
<protein>
    <recommendedName>
        <fullName evidence="3 8">ER membrane protein complex subunit 4</fullName>
    </recommendedName>
</protein>
<dbReference type="AlphaFoldDB" id="G8YHB0"/>
<proteinExistence type="inferred from homology"/>
<dbReference type="eggNOG" id="KOG3318">
    <property type="taxonomic scope" value="Eukaryota"/>
</dbReference>
<dbReference type="FunCoup" id="G8YHB0">
    <property type="interactions" value="1205"/>
</dbReference>
<keyword evidence="13" id="KW-1185">Reference proteome</keyword>
<reference evidence="13" key="2">
    <citation type="journal article" date="2012" name="G3 (Bethesda)">
        <title>Pichia sorbitophila, an interspecies yeast hybrid reveals early steps of genome resolution following polyploidization.</title>
        <authorList>
            <person name="Leh Louis V."/>
            <person name="Despons L."/>
            <person name="Friedrich A."/>
            <person name="Martin T."/>
            <person name="Durrens P."/>
            <person name="Casaregola S."/>
            <person name="Neuveglise C."/>
            <person name="Fairhead C."/>
            <person name="Marck C."/>
            <person name="Cruz J.A."/>
            <person name="Straub M.L."/>
            <person name="Kugler V."/>
            <person name="Sacerdot C."/>
            <person name="Uzunov Z."/>
            <person name="Thierry A."/>
            <person name="Weiss S."/>
            <person name="Bleykasten C."/>
            <person name="De Montigny J."/>
            <person name="Jacques N."/>
            <person name="Jung P."/>
            <person name="Lemaire M."/>
            <person name="Mallet S."/>
            <person name="Morel G."/>
            <person name="Richard G.F."/>
            <person name="Sarkar A."/>
            <person name="Savel G."/>
            <person name="Schacherer J."/>
            <person name="Seret M.L."/>
            <person name="Talla E."/>
            <person name="Samson G."/>
            <person name="Jubin C."/>
            <person name="Poulain J."/>
            <person name="Vacherie B."/>
            <person name="Barbe V."/>
            <person name="Pelletier E."/>
            <person name="Sherman D.J."/>
            <person name="Westhof E."/>
            <person name="Weissenbach J."/>
            <person name="Baret P.V."/>
            <person name="Wincker P."/>
            <person name="Gaillardin C."/>
            <person name="Dujon B."/>
            <person name="Souciet J.L."/>
        </authorList>
    </citation>
    <scope>NUCLEOTIDE SEQUENCE [LARGE SCALE GENOMIC DNA]</scope>
    <source>
        <strain evidence="13">ATCC MYA-4447 / BCRC 22081 / CBS 7064 / NBRC 10061 / NRRL Y-12695</strain>
    </source>
</reference>
<evidence type="ECO:0000256" key="4">
    <source>
        <dbReference type="ARBA" id="ARBA00022692"/>
    </source>
</evidence>
<evidence type="ECO:0000313" key="11">
    <source>
        <dbReference type="EMBL" id="CCE80047.1"/>
    </source>
</evidence>
<dbReference type="HOGENOM" id="CLU_098404_2_0_1"/>
<evidence type="ECO:0000256" key="10">
    <source>
        <dbReference type="SAM" id="Phobius"/>
    </source>
</evidence>
<dbReference type="OMA" id="MVVAMMI"/>
<dbReference type="Pfam" id="PF06417">
    <property type="entry name" value="EMC4"/>
    <property type="match status" value="1"/>
</dbReference>
<evidence type="ECO:0000256" key="2">
    <source>
        <dbReference type="ARBA" id="ARBA00007715"/>
    </source>
</evidence>
<dbReference type="InterPro" id="IPR009445">
    <property type="entry name" value="TMEM85/Emc4"/>
</dbReference>
<keyword evidence="5" id="KW-0256">Endoplasmic reticulum</keyword>
<dbReference type="OrthoDB" id="369569at2759"/>
<organism evidence="12 13">
    <name type="scientific">Pichia sorbitophila (strain ATCC MYA-4447 / BCRC 22081 / CBS 7064 / NBRC 10061 / NRRL Y-12695)</name>
    <name type="common">Hybrid yeast</name>
    <dbReference type="NCBI Taxonomy" id="559304"/>
    <lineage>
        <taxon>Eukaryota</taxon>
        <taxon>Fungi</taxon>
        <taxon>Dikarya</taxon>
        <taxon>Ascomycota</taxon>
        <taxon>Saccharomycotina</taxon>
        <taxon>Pichiomycetes</taxon>
        <taxon>Debaryomycetaceae</taxon>
        <taxon>Millerozyma</taxon>
    </lineage>
</organism>
<evidence type="ECO:0000256" key="6">
    <source>
        <dbReference type="ARBA" id="ARBA00022989"/>
    </source>
</evidence>
<feature type="transmembrane region" description="Helical" evidence="10">
    <location>
        <begin position="88"/>
        <end position="106"/>
    </location>
</feature>
<reference evidence="12" key="1">
    <citation type="submission" date="2011-10" db="EMBL/GenBank/DDBJ databases">
        <authorList>
            <person name="Genoscope - CEA"/>
        </authorList>
    </citation>
    <scope>NUCLEOTIDE SEQUENCE</scope>
</reference>
<comment type="similarity">
    <text evidence="2 8">Belongs to the EMC4 family.</text>
</comment>
<dbReference type="Proteomes" id="UP000005222">
    <property type="component" value="Chromosome G"/>
</dbReference>
<feature type="transmembrane region" description="Helical" evidence="10">
    <location>
        <begin position="126"/>
        <end position="148"/>
    </location>
</feature>
<evidence type="ECO:0000256" key="5">
    <source>
        <dbReference type="ARBA" id="ARBA00022824"/>
    </source>
</evidence>
<gene>
    <name evidence="12" type="primary">Piso0_003144</name>
    <name evidence="11" type="ORF">GNLVRS01_PISO0G05858g</name>
    <name evidence="12" type="ORF">GNLVRS01_PISO0H05859g</name>
</gene>
<evidence type="ECO:0000256" key="3">
    <source>
        <dbReference type="ARBA" id="ARBA00020820"/>
    </source>
</evidence>
<dbReference type="GO" id="GO:0005789">
    <property type="term" value="C:endoplasmic reticulum membrane"/>
    <property type="evidence" value="ECO:0007669"/>
    <property type="project" value="UniProtKB-SubCell"/>
</dbReference>
<feature type="region of interest" description="Disordered" evidence="9">
    <location>
        <begin position="14"/>
        <end position="51"/>
    </location>
</feature>
<sequence length="176" mass="19867">MEKYSELLVPSIKKAKPSNSKGSLDPPGYESTADSVTKKGTPKQVSGQDEKEVEELKAKKAWETAIAPASSIPMNLFMSYMSGNSLQVIPVMMSIMMVWNPLKSIFTETNKIFDHLKTKNQNVPIVLYKAVYVLCQIASMSIGVWKFYKMGLIPTKETDWLAWKNYITYKETSLLL</sequence>
<accession>G8YHB0</accession>
<keyword evidence="6 10" id="KW-1133">Transmembrane helix</keyword>
<evidence type="ECO:0000313" key="12">
    <source>
        <dbReference type="EMBL" id="CCE80812.1"/>
    </source>
</evidence>
<evidence type="ECO:0000256" key="8">
    <source>
        <dbReference type="PIRNR" id="PIRNR017207"/>
    </source>
</evidence>
<dbReference type="EMBL" id="FO082053">
    <property type="protein sequence ID" value="CCE80047.1"/>
    <property type="molecule type" value="Genomic_DNA"/>
</dbReference>
<keyword evidence="4 10" id="KW-0812">Transmembrane</keyword>
<dbReference type="EMBL" id="FO082052">
    <property type="protein sequence ID" value="CCE80812.1"/>
    <property type="molecule type" value="Genomic_DNA"/>
</dbReference>
<dbReference type="PANTHER" id="PTHR19315">
    <property type="entry name" value="ER MEMBRANE PROTEIN COMPLEX SUBUNIT 4"/>
    <property type="match status" value="1"/>
</dbReference>
<evidence type="ECO:0000256" key="1">
    <source>
        <dbReference type="ARBA" id="ARBA00004477"/>
    </source>
</evidence>
<evidence type="ECO:0000256" key="7">
    <source>
        <dbReference type="ARBA" id="ARBA00023136"/>
    </source>
</evidence>
<name>G8YHB0_PICSO</name>
<dbReference type="Proteomes" id="UP000005222">
    <property type="component" value="Chromosome H"/>
</dbReference>
<keyword evidence="7 8" id="KW-0472">Membrane</keyword>
<evidence type="ECO:0000313" key="13">
    <source>
        <dbReference type="Proteomes" id="UP000005222"/>
    </source>
</evidence>
<dbReference type="PIRSF" id="PIRSF017207">
    <property type="entry name" value="UCP017207_TM-p85"/>
    <property type="match status" value="1"/>
</dbReference>